<comment type="similarity">
    <text evidence="1">Belongs to the bacterial solute-binding protein 7 family.</text>
</comment>
<dbReference type="InterPro" id="IPR018389">
    <property type="entry name" value="DctP_fam"/>
</dbReference>
<sequence>MKKFVMALLVGFLVVFSASSEGQKDSADKGITLNIQHNLPISNAWQGGFEYIKEQILKKHPNTKCTIYPNGQLAKGDWKIIFEQTQSNVVQMTCESQVTLATLVPELFALSTPFLFDDMNHLIRFMETEPEYVKKWFAKLEDNNLKVLVYWPRGPRQLLNSKRPIISPADIAGLKFRVPGMDLFITTFEAMGAKPVPLPSGEIYTAMQLGTVAGEDNSLQTIFTTKTFEQGKYFNVWNYMADGVLVVVNKTWYDNLPADFRADLDDIAKESTKVMLELINKGELKAREEMAARGIKFTDFTTAMKKPWIDRMGPVYASVAKTIGEETFKKLKAGAEATRQ</sequence>
<dbReference type="RefSeq" id="WP_021330421.1">
    <property type="nucleotide sequence ID" value="NZ_AUZJ01000038.1"/>
</dbReference>
<evidence type="ECO:0000256" key="2">
    <source>
        <dbReference type="ARBA" id="ARBA00022448"/>
    </source>
</evidence>
<dbReference type="OrthoDB" id="89872at2"/>
<dbReference type="NCBIfam" id="NF037995">
    <property type="entry name" value="TRAP_S1"/>
    <property type="match status" value="1"/>
</dbReference>
<gene>
    <name evidence="6" type="ORF">HMPREF0860_1673</name>
    <name evidence="5" type="ORF">HMPREF1325_0007</name>
</gene>
<evidence type="ECO:0000313" key="6">
    <source>
        <dbReference type="EMBL" id="ERK04432.1"/>
    </source>
</evidence>
<protein>
    <submittedName>
        <fullName evidence="5">ABC transporter, substrate-binding protein, family 7</fullName>
    </submittedName>
</protein>
<dbReference type="PIRSF" id="PIRSF006470">
    <property type="entry name" value="DctB"/>
    <property type="match status" value="1"/>
</dbReference>
<proteinExistence type="inferred from homology"/>
<dbReference type="AlphaFoldDB" id="U2L121"/>
<dbReference type="PANTHER" id="PTHR33376">
    <property type="match status" value="1"/>
</dbReference>
<dbReference type="InterPro" id="IPR038404">
    <property type="entry name" value="TRAP_DctP_sf"/>
</dbReference>
<name>U2L121_TRESO</name>
<dbReference type="GO" id="GO:0055085">
    <property type="term" value="P:transmembrane transport"/>
    <property type="evidence" value="ECO:0007669"/>
    <property type="project" value="InterPro"/>
</dbReference>
<evidence type="ECO:0000256" key="4">
    <source>
        <dbReference type="SAM" id="SignalP"/>
    </source>
</evidence>
<comment type="caution">
    <text evidence="5">The sequence shown here is derived from an EMBL/GenBank/DDBJ whole genome shotgun (WGS) entry which is preliminary data.</text>
</comment>
<accession>U2L121</accession>
<organism evidence="5 7">
    <name type="scientific">Treponema socranskii subsp. socranskii VPI DR56BR1116 = ATCC 35536</name>
    <dbReference type="NCBI Taxonomy" id="1125725"/>
    <lineage>
        <taxon>Bacteria</taxon>
        <taxon>Pseudomonadati</taxon>
        <taxon>Spirochaetota</taxon>
        <taxon>Spirochaetia</taxon>
        <taxon>Spirochaetales</taxon>
        <taxon>Treponemataceae</taxon>
        <taxon>Treponema</taxon>
    </lineage>
</organism>
<dbReference type="CDD" id="cd13603">
    <property type="entry name" value="PBP2_TRAP_Siap_TeaA_like"/>
    <property type="match status" value="1"/>
</dbReference>
<dbReference type="Proteomes" id="UP000016646">
    <property type="component" value="Unassembled WGS sequence"/>
</dbReference>
<keyword evidence="2" id="KW-0813">Transport</keyword>
<evidence type="ECO:0000256" key="3">
    <source>
        <dbReference type="ARBA" id="ARBA00022729"/>
    </source>
</evidence>
<dbReference type="Pfam" id="PF03480">
    <property type="entry name" value="DctP"/>
    <property type="match status" value="1"/>
</dbReference>
<evidence type="ECO:0000313" key="7">
    <source>
        <dbReference type="Proteomes" id="UP000016412"/>
    </source>
</evidence>
<dbReference type="eggNOG" id="COG1638">
    <property type="taxonomic scope" value="Bacteria"/>
</dbReference>
<feature type="signal peptide" evidence="4">
    <location>
        <begin position="1"/>
        <end position="20"/>
    </location>
</feature>
<evidence type="ECO:0000256" key="1">
    <source>
        <dbReference type="ARBA" id="ARBA00009023"/>
    </source>
</evidence>
<feature type="chain" id="PRO_5004629737" evidence="4">
    <location>
        <begin position="21"/>
        <end position="340"/>
    </location>
</feature>
<keyword evidence="8" id="KW-1185">Reference proteome</keyword>
<keyword evidence="3 4" id="KW-0732">Signal</keyword>
<dbReference type="InterPro" id="IPR004682">
    <property type="entry name" value="TRAP_DctP"/>
</dbReference>
<dbReference type="STRING" id="1125725.HMPREF1325_0007"/>
<dbReference type="PATRIC" id="fig|1125725.3.peg.1409"/>
<dbReference type="GO" id="GO:0030288">
    <property type="term" value="C:outer membrane-bounded periplasmic space"/>
    <property type="evidence" value="ECO:0007669"/>
    <property type="project" value="InterPro"/>
</dbReference>
<dbReference type="EMBL" id="AUZJ01000038">
    <property type="protein sequence ID" value="ERF60619.1"/>
    <property type="molecule type" value="Genomic_DNA"/>
</dbReference>
<dbReference type="Proteomes" id="UP000016412">
    <property type="component" value="Unassembled WGS sequence"/>
</dbReference>
<dbReference type="PANTHER" id="PTHR33376:SF7">
    <property type="entry name" value="C4-DICARBOXYLATE-BINDING PROTEIN DCTB"/>
    <property type="match status" value="1"/>
</dbReference>
<dbReference type="EMBL" id="AVQI01000022">
    <property type="protein sequence ID" value="ERK04432.1"/>
    <property type="molecule type" value="Genomic_DNA"/>
</dbReference>
<evidence type="ECO:0000313" key="8">
    <source>
        <dbReference type="Proteomes" id="UP000016646"/>
    </source>
</evidence>
<reference evidence="7 8" key="1">
    <citation type="submission" date="2013-08" db="EMBL/GenBank/DDBJ databases">
        <authorList>
            <person name="Durkin A.S."/>
            <person name="Haft D.R."/>
            <person name="McCorrison J."/>
            <person name="Torralba M."/>
            <person name="Gillis M."/>
            <person name="Haft D.H."/>
            <person name="Methe B."/>
            <person name="Sutton G."/>
            <person name="Nelson K.E."/>
        </authorList>
    </citation>
    <scope>NUCLEOTIDE SEQUENCE [LARGE SCALE GENOMIC DNA]</scope>
    <source>
        <strain evidence="6 8">ATCC 35536</strain>
        <strain evidence="5 7">VPI DR56BR1116</strain>
    </source>
</reference>
<evidence type="ECO:0000313" key="5">
    <source>
        <dbReference type="EMBL" id="ERF60619.1"/>
    </source>
</evidence>
<dbReference type="Gene3D" id="3.40.190.170">
    <property type="entry name" value="Bacterial extracellular solute-binding protein, family 7"/>
    <property type="match status" value="1"/>
</dbReference>